<dbReference type="AlphaFoldDB" id="A0AAN4UTF4"/>
<accession>A0AAN4UTF4</accession>
<gene>
    <name evidence="6" type="primary">smoC</name>
    <name evidence="6" type="ORF">GCM10008024_31370</name>
    <name evidence="7" type="ORF">SAMN05444006_11564</name>
</gene>
<dbReference type="InterPro" id="IPR007324">
    <property type="entry name" value="Sugar-bd_dom_put"/>
</dbReference>
<dbReference type="SUPFAM" id="SSF100950">
    <property type="entry name" value="NagB/RpiA/CoA transferase-like"/>
    <property type="match status" value="1"/>
</dbReference>
<reference evidence="6" key="1">
    <citation type="journal article" date="2014" name="Int. J. Syst. Evol. Microbiol.">
        <title>Complete genome sequence of Corynebacterium casei LMG S-19264T (=DSM 44701T), isolated from a smear-ripened cheese.</title>
        <authorList>
            <consortium name="US DOE Joint Genome Institute (JGI-PGF)"/>
            <person name="Walter F."/>
            <person name="Albersmeier A."/>
            <person name="Kalinowski J."/>
            <person name="Ruckert C."/>
        </authorList>
    </citation>
    <scope>NUCLEOTIDE SEQUENCE</scope>
    <source>
        <strain evidence="6">CGMCC 1.10859</strain>
    </source>
</reference>
<dbReference type="EMBL" id="FNOB01000015">
    <property type="protein sequence ID" value="SDX40749.1"/>
    <property type="molecule type" value="Genomic_DNA"/>
</dbReference>
<dbReference type="Pfam" id="PF04198">
    <property type="entry name" value="Sugar-bind"/>
    <property type="match status" value="1"/>
</dbReference>
<dbReference type="GO" id="GO:0003677">
    <property type="term" value="F:DNA binding"/>
    <property type="evidence" value="ECO:0007669"/>
    <property type="project" value="UniProtKB-KW"/>
</dbReference>
<reference evidence="6" key="3">
    <citation type="submission" date="2023-06" db="EMBL/GenBank/DDBJ databases">
        <authorList>
            <person name="Sun Q."/>
            <person name="Zhou Y."/>
        </authorList>
    </citation>
    <scope>NUCLEOTIDE SEQUENCE</scope>
    <source>
        <strain evidence="6">CGMCC 1.10859</strain>
    </source>
</reference>
<name>A0AAN4UTF4_9RHOB</name>
<keyword evidence="2" id="KW-0805">Transcription regulation</keyword>
<evidence type="ECO:0000256" key="1">
    <source>
        <dbReference type="ARBA" id="ARBA00010466"/>
    </source>
</evidence>
<organism evidence="6 9">
    <name type="scientific">Allgaiera indica</name>
    <dbReference type="NCBI Taxonomy" id="765699"/>
    <lineage>
        <taxon>Bacteria</taxon>
        <taxon>Pseudomonadati</taxon>
        <taxon>Pseudomonadota</taxon>
        <taxon>Alphaproteobacteria</taxon>
        <taxon>Rhodobacterales</taxon>
        <taxon>Paracoccaceae</taxon>
        <taxon>Allgaiera</taxon>
    </lineage>
</organism>
<evidence type="ECO:0000259" key="5">
    <source>
        <dbReference type="Pfam" id="PF04198"/>
    </source>
</evidence>
<evidence type="ECO:0000313" key="9">
    <source>
        <dbReference type="Proteomes" id="UP000634647"/>
    </source>
</evidence>
<dbReference type="InterPro" id="IPR051054">
    <property type="entry name" value="SorC_transcr_regulators"/>
</dbReference>
<feature type="domain" description="Sugar-binding" evidence="5">
    <location>
        <begin position="65"/>
        <end position="319"/>
    </location>
</feature>
<dbReference type="Proteomes" id="UP000199541">
    <property type="component" value="Unassembled WGS sequence"/>
</dbReference>
<keyword evidence="4" id="KW-0804">Transcription</keyword>
<evidence type="ECO:0000256" key="3">
    <source>
        <dbReference type="ARBA" id="ARBA00023125"/>
    </source>
</evidence>
<dbReference type="Gene3D" id="1.10.10.10">
    <property type="entry name" value="Winged helix-like DNA-binding domain superfamily/Winged helix DNA-binding domain"/>
    <property type="match status" value="1"/>
</dbReference>
<dbReference type="PANTHER" id="PTHR34294">
    <property type="entry name" value="TRANSCRIPTIONAL REGULATOR-RELATED"/>
    <property type="match status" value="1"/>
</dbReference>
<proteinExistence type="inferred from homology"/>
<comment type="similarity">
    <text evidence="1">Belongs to the SorC transcriptional regulatory family.</text>
</comment>
<dbReference type="Gene3D" id="3.40.50.1360">
    <property type="match status" value="1"/>
</dbReference>
<keyword evidence="3 6" id="KW-0238">DNA-binding</keyword>
<evidence type="ECO:0000313" key="8">
    <source>
        <dbReference type="Proteomes" id="UP000199541"/>
    </source>
</evidence>
<dbReference type="GO" id="GO:0030246">
    <property type="term" value="F:carbohydrate binding"/>
    <property type="evidence" value="ECO:0007669"/>
    <property type="project" value="InterPro"/>
</dbReference>
<evidence type="ECO:0000313" key="6">
    <source>
        <dbReference type="EMBL" id="GHE04375.1"/>
    </source>
</evidence>
<comment type="caution">
    <text evidence="6">The sequence shown here is derived from an EMBL/GenBank/DDBJ whole genome shotgun (WGS) entry which is preliminary data.</text>
</comment>
<dbReference type="Proteomes" id="UP000634647">
    <property type="component" value="Unassembled WGS sequence"/>
</dbReference>
<evidence type="ECO:0000313" key="7">
    <source>
        <dbReference type="EMBL" id="SDX40749.1"/>
    </source>
</evidence>
<keyword evidence="8" id="KW-1185">Reference proteome</keyword>
<dbReference type="InterPro" id="IPR037171">
    <property type="entry name" value="NagB/RpiA_transferase-like"/>
</dbReference>
<dbReference type="EMBL" id="BNAB01000016">
    <property type="protein sequence ID" value="GHE04375.1"/>
    <property type="molecule type" value="Genomic_DNA"/>
</dbReference>
<dbReference type="RefSeq" id="WP_035837539.1">
    <property type="nucleotide sequence ID" value="NZ_BNAB01000016.1"/>
</dbReference>
<dbReference type="InterPro" id="IPR036388">
    <property type="entry name" value="WH-like_DNA-bd_sf"/>
</dbReference>
<evidence type="ECO:0000256" key="2">
    <source>
        <dbReference type="ARBA" id="ARBA00023015"/>
    </source>
</evidence>
<dbReference type="PANTHER" id="PTHR34294:SF1">
    <property type="entry name" value="TRANSCRIPTIONAL REGULATOR LSRR"/>
    <property type="match status" value="1"/>
</dbReference>
<evidence type="ECO:0000256" key="4">
    <source>
        <dbReference type="ARBA" id="ARBA00023163"/>
    </source>
</evidence>
<sequence>MNRKPAFDAEDSATDAAARAGWLYYVGRLTQDQIAAELGVSRQRAQRLVSKAMSEGLIHVRLEHRIARCLALEAALKQRHGLRMVRVAPSPGPGADPTHGLAPVAAEVMERFLRQPDPLIIALGTGRALRATVEELPKMTCEQHKLVSLVGNIAPDGTASNYDVIMRMADTVRAPHYPMPLPVIIDDEEIRRMFYSLPQLKIVARLADQADVTFVGVGHMSESAPIYVDGFISDRDLREQRALGAVGEIVTSCFDAEGRYIEEGLARRVGGLRAGGKPCGEVIGIAAGPDKVVPLRAALKGGLLNGLVTGEDTAEALLESPE</sequence>
<protein>
    <submittedName>
        <fullName evidence="6 7">DNA-binding transcriptional regulator</fullName>
    </submittedName>
</protein>
<reference evidence="7 8" key="2">
    <citation type="submission" date="2016-10" db="EMBL/GenBank/DDBJ databases">
        <authorList>
            <person name="Varghese N."/>
            <person name="Submissions S."/>
        </authorList>
    </citation>
    <scope>NUCLEOTIDE SEQUENCE [LARGE SCALE GENOMIC DNA]</scope>
    <source>
        <strain evidence="7 8">DSM 24802</strain>
    </source>
</reference>